<dbReference type="InterPro" id="IPR035979">
    <property type="entry name" value="RBD_domain_sf"/>
</dbReference>
<reference evidence="8 9" key="1">
    <citation type="journal article" date="2012" name="G3 (Bethesda)">
        <title>Pichia sorbitophila, an interspecies yeast hybrid reveals early steps of genome resolution following polyploidization.</title>
        <authorList>
            <person name="Leh Louis V."/>
            <person name="Despons L."/>
            <person name="Friedrich A."/>
            <person name="Martin T."/>
            <person name="Durrens P."/>
            <person name="Casaregola S."/>
            <person name="Neuveglise C."/>
            <person name="Fairhead C."/>
            <person name="Marck C."/>
            <person name="Cruz J.A."/>
            <person name="Straub M.L."/>
            <person name="Kugler V."/>
            <person name="Sacerdot C."/>
            <person name="Uzunov Z."/>
            <person name="Thierry A."/>
            <person name="Weiss S."/>
            <person name="Bleykasten C."/>
            <person name="De Montigny J."/>
            <person name="Jacques N."/>
            <person name="Jung P."/>
            <person name="Lemaire M."/>
            <person name="Mallet S."/>
            <person name="Morel G."/>
            <person name="Richard G.F."/>
            <person name="Sarkar A."/>
            <person name="Savel G."/>
            <person name="Schacherer J."/>
            <person name="Seret M.L."/>
            <person name="Talla E."/>
            <person name="Samson G."/>
            <person name="Jubin C."/>
            <person name="Poulain J."/>
            <person name="Vacherie B."/>
            <person name="Barbe V."/>
            <person name="Pelletier E."/>
            <person name="Sherman D.J."/>
            <person name="Westhof E."/>
            <person name="Weissenbach J."/>
            <person name="Baret P.V."/>
            <person name="Wincker P."/>
            <person name="Gaillardin C."/>
            <person name="Dujon B."/>
            <person name="Souciet J.L."/>
        </authorList>
    </citation>
    <scope>NUCLEOTIDE SEQUENCE [LARGE SCALE GENOMIC DNA]</scope>
    <source>
        <strain evidence="9">ATCC MYA-4447 / BCRC 22081 / CBS 7064 / NBRC 10061 / NRRL Y-12695</strain>
    </source>
</reference>
<dbReference type="OrthoDB" id="436519at2759"/>
<dbReference type="PANTHER" id="PTHR44313">
    <property type="entry name" value="DNAJ HOMOLOG SUBFAMILY C MEMBER 17"/>
    <property type="match status" value="1"/>
</dbReference>
<dbReference type="Pfam" id="PF00076">
    <property type="entry name" value="RRM_1"/>
    <property type="match status" value="1"/>
</dbReference>
<feature type="region of interest" description="Disordered" evidence="6">
    <location>
        <begin position="118"/>
        <end position="149"/>
    </location>
</feature>
<dbReference type="InterPro" id="IPR001623">
    <property type="entry name" value="DnaJ_domain"/>
</dbReference>
<dbReference type="AlphaFoldDB" id="G8Y1D1"/>
<dbReference type="GO" id="GO:0000390">
    <property type="term" value="P:spliceosomal complex disassembly"/>
    <property type="evidence" value="ECO:0007669"/>
    <property type="project" value="TreeGrafter"/>
</dbReference>
<dbReference type="Pfam" id="PF00226">
    <property type="entry name" value="DnaJ"/>
    <property type="match status" value="1"/>
</dbReference>
<dbReference type="CDD" id="cd06257">
    <property type="entry name" value="DnaJ"/>
    <property type="match status" value="1"/>
</dbReference>
<sequence>MDIEIEATLMLPEVENLINEGVDFYSFLDVEASADVDDIRRQYRKKALRYHPDKNTDPGDVAKFYTLSSVYEILTDDKLREEYDKIRDIRKKKEEKQKNVSERVKRFKEELEKAEKEHASSSSNFFNNVSGQFKQERKRQTDLQELKEDGARRRRAYEAQYYPTTSKNATLKYISYTSLPLKSRKVRLFDVSHWRKTVTIKWKRKEQVDDLINNDVIEEIMSIFGPTRRAVILSDEADQRYRYGIIEYEDEISAQKAVQYDYRQSARLWDGTNVRKLASLLRECKFSSGLQAEDIKSNSNIPASAEDATTMKQTDDDYVNDILERLKK</sequence>
<gene>
    <name evidence="8" type="primary">Piso0_005135</name>
    <name evidence="8" type="ORF">GNLVRS01_PISO0N08571g</name>
</gene>
<dbReference type="InterPro" id="IPR012677">
    <property type="entry name" value="Nucleotide-bd_a/b_plait_sf"/>
</dbReference>
<keyword evidence="9" id="KW-1185">Reference proteome</keyword>
<dbReference type="eggNOG" id="KOG0691">
    <property type="taxonomic scope" value="Eukaryota"/>
</dbReference>
<dbReference type="InParanoid" id="G8Y1D1"/>
<dbReference type="STRING" id="559304.G8Y1D1"/>
<keyword evidence="4" id="KW-0143">Chaperone</keyword>
<dbReference type="EMBL" id="FO082046">
    <property type="protein sequence ID" value="CCE86634.1"/>
    <property type="molecule type" value="Genomic_DNA"/>
</dbReference>
<keyword evidence="3" id="KW-0963">Cytoplasm</keyword>
<dbReference type="SUPFAM" id="SSF46565">
    <property type="entry name" value="Chaperone J-domain"/>
    <property type="match status" value="1"/>
</dbReference>
<dbReference type="PROSITE" id="PS00636">
    <property type="entry name" value="DNAJ_1"/>
    <property type="match status" value="1"/>
</dbReference>
<dbReference type="GO" id="GO:0005681">
    <property type="term" value="C:spliceosomal complex"/>
    <property type="evidence" value="ECO:0007669"/>
    <property type="project" value="TreeGrafter"/>
</dbReference>
<evidence type="ECO:0000313" key="8">
    <source>
        <dbReference type="EMBL" id="CCE86634.1"/>
    </source>
</evidence>
<evidence type="ECO:0000256" key="6">
    <source>
        <dbReference type="SAM" id="MobiDB-lite"/>
    </source>
</evidence>
<dbReference type="HOGENOM" id="CLU_066906_0_0_1"/>
<name>G8Y1D1_PICSO</name>
<protein>
    <submittedName>
        <fullName evidence="8">Piso0_005135 protein</fullName>
    </submittedName>
</protein>
<evidence type="ECO:0000256" key="3">
    <source>
        <dbReference type="ARBA" id="ARBA00022490"/>
    </source>
</evidence>
<dbReference type="Gene3D" id="3.30.70.330">
    <property type="match status" value="1"/>
</dbReference>
<keyword evidence="5" id="KW-0539">Nucleus</keyword>
<comment type="subcellular location">
    <subcellularLocation>
        <location evidence="2">Cytoplasm</location>
    </subcellularLocation>
    <subcellularLocation>
        <location evidence="1">Nucleus</location>
    </subcellularLocation>
</comment>
<dbReference type="Gene3D" id="1.10.287.110">
    <property type="entry name" value="DnaJ domain"/>
    <property type="match status" value="1"/>
</dbReference>
<dbReference type="SUPFAM" id="SSF54928">
    <property type="entry name" value="RNA-binding domain, RBD"/>
    <property type="match status" value="1"/>
</dbReference>
<dbReference type="GO" id="GO:0005737">
    <property type="term" value="C:cytoplasm"/>
    <property type="evidence" value="ECO:0007669"/>
    <property type="project" value="UniProtKB-SubCell"/>
</dbReference>
<evidence type="ECO:0000256" key="4">
    <source>
        <dbReference type="ARBA" id="ARBA00023186"/>
    </source>
</evidence>
<organism evidence="8 9">
    <name type="scientific">Pichia sorbitophila (strain ATCC MYA-4447 / BCRC 22081 / CBS 7064 / NBRC 10061 / NRRL Y-12695)</name>
    <name type="common">Hybrid yeast</name>
    <dbReference type="NCBI Taxonomy" id="559304"/>
    <lineage>
        <taxon>Eukaryota</taxon>
        <taxon>Fungi</taxon>
        <taxon>Dikarya</taxon>
        <taxon>Ascomycota</taxon>
        <taxon>Saccharomycotina</taxon>
        <taxon>Pichiomycetes</taxon>
        <taxon>Debaryomycetaceae</taxon>
        <taxon>Millerozyma</taxon>
    </lineage>
</organism>
<dbReference type="InterPro" id="IPR036869">
    <property type="entry name" value="J_dom_sf"/>
</dbReference>
<evidence type="ECO:0000259" key="7">
    <source>
        <dbReference type="PROSITE" id="PS50076"/>
    </source>
</evidence>
<proteinExistence type="predicted"/>
<evidence type="ECO:0000256" key="5">
    <source>
        <dbReference type="ARBA" id="ARBA00023242"/>
    </source>
</evidence>
<dbReference type="SMART" id="SM00271">
    <property type="entry name" value="DnaJ"/>
    <property type="match status" value="1"/>
</dbReference>
<evidence type="ECO:0000256" key="1">
    <source>
        <dbReference type="ARBA" id="ARBA00004123"/>
    </source>
</evidence>
<dbReference type="InterPro" id="IPR000504">
    <property type="entry name" value="RRM_dom"/>
</dbReference>
<dbReference type="InterPro" id="IPR052094">
    <property type="entry name" value="Pre-mRNA-splicing_ERAD"/>
</dbReference>
<feature type="compositionally biased region" description="Basic and acidic residues" evidence="6">
    <location>
        <begin position="134"/>
        <end position="149"/>
    </location>
</feature>
<accession>G8Y1D1</accession>
<evidence type="ECO:0000256" key="2">
    <source>
        <dbReference type="ARBA" id="ARBA00004496"/>
    </source>
</evidence>
<evidence type="ECO:0000313" key="9">
    <source>
        <dbReference type="Proteomes" id="UP000005222"/>
    </source>
</evidence>
<dbReference type="PRINTS" id="PR00625">
    <property type="entry name" value="JDOMAIN"/>
</dbReference>
<feature type="compositionally biased region" description="Low complexity" evidence="6">
    <location>
        <begin position="120"/>
        <end position="130"/>
    </location>
</feature>
<feature type="domain" description="J" evidence="7">
    <location>
        <begin position="23"/>
        <end position="87"/>
    </location>
</feature>
<dbReference type="OMA" id="KSATLWD"/>
<dbReference type="GO" id="GO:0003723">
    <property type="term" value="F:RNA binding"/>
    <property type="evidence" value="ECO:0007669"/>
    <property type="project" value="InterPro"/>
</dbReference>
<dbReference type="InterPro" id="IPR018253">
    <property type="entry name" value="DnaJ_domain_CS"/>
</dbReference>
<dbReference type="PROSITE" id="PS50076">
    <property type="entry name" value="DNAJ_2"/>
    <property type="match status" value="1"/>
</dbReference>
<dbReference type="PANTHER" id="PTHR44313:SF1">
    <property type="entry name" value="DNAJ HOMOLOG SUBFAMILY C MEMBER 17"/>
    <property type="match status" value="1"/>
</dbReference>
<dbReference type="Proteomes" id="UP000005222">
    <property type="component" value="Chromosome N"/>
</dbReference>